<evidence type="ECO:0000313" key="2">
    <source>
        <dbReference type="Proteomes" id="UP000238937"/>
    </source>
</evidence>
<dbReference type="OrthoDB" id="514667at2"/>
<comment type="caution">
    <text evidence="1">The sequence shown here is derived from an EMBL/GenBank/DDBJ whole genome shotgun (WGS) entry which is preliminary data.</text>
</comment>
<dbReference type="EMBL" id="PVWO01000123">
    <property type="protein sequence ID" value="PSB56484.1"/>
    <property type="molecule type" value="Genomic_DNA"/>
</dbReference>
<proteinExistence type="predicted"/>
<name>A0A2T1GFY5_9CYAN</name>
<keyword evidence="2" id="KW-1185">Reference proteome</keyword>
<protein>
    <submittedName>
        <fullName evidence="1">Uncharacterized protein</fullName>
    </submittedName>
</protein>
<organism evidence="1 2">
    <name type="scientific">Chamaesiphon polymorphus CCALA 037</name>
    <dbReference type="NCBI Taxonomy" id="2107692"/>
    <lineage>
        <taxon>Bacteria</taxon>
        <taxon>Bacillati</taxon>
        <taxon>Cyanobacteriota</taxon>
        <taxon>Cyanophyceae</taxon>
        <taxon>Gomontiellales</taxon>
        <taxon>Chamaesiphonaceae</taxon>
        <taxon>Chamaesiphon</taxon>
    </lineage>
</organism>
<sequence length="86" mass="9900">MILICFLLSWCMVVGTCWTVAYHWKTGFVYVKRLHQVPCHKCKYFTNSCYLKCTVNPHLACSEEAIDCRDYQPQGSPEVMAIGKTC</sequence>
<accession>A0A2T1GFY5</accession>
<gene>
    <name evidence="1" type="ORF">C7B77_11715</name>
</gene>
<evidence type="ECO:0000313" key="1">
    <source>
        <dbReference type="EMBL" id="PSB56484.1"/>
    </source>
</evidence>
<reference evidence="1 2" key="1">
    <citation type="submission" date="2018-03" db="EMBL/GenBank/DDBJ databases">
        <title>The ancient ancestry and fast evolution of plastids.</title>
        <authorList>
            <person name="Moore K.R."/>
            <person name="Magnabosco C."/>
            <person name="Momper L."/>
            <person name="Gold D.A."/>
            <person name="Bosak T."/>
            <person name="Fournier G.P."/>
        </authorList>
    </citation>
    <scope>NUCLEOTIDE SEQUENCE [LARGE SCALE GENOMIC DNA]</scope>
    <source>
        <strain evidence="1 2">CCALA 037</strain>
    </source>
</reference>
<dbReference type="AlphaFoldDB" id="A0A2T1GFY5"/>
<dbReference type="Proteomes" id="UP000238937">
    <property type="component" value="Unassembled WGS sequence"/>
</dbReference>